<name>X1R6U3_9ZZZZ</name>
<feature type="non-terminal residue" evidence="1">
    <location>
        <position position="1"/>
    </location>
</feature>
<proteinExistence type="predicted"/>
<gene>
    <name evidence="1" type="ORF">S06H3_54002</name>
</gene>
<comment type="caution">
    <text evidence="1">The sequence shown here is derived from an EMBL/GenBank/DDBJ whole genome shotgun (WGS) entry which is preliminary data.</text>
</comment>
<organism evidence="1">
    <name type="scientific">marine sediment metagenome</name>
    <dbReference type="NCBI Taxonomy" id="412755"/>
    <lineage>
        <taxon>unclassified sequences</taxon>
        <taxon>metagenomes</taxon>
        <taxon>ecological metagenomes</taxon>
    </lineage>
</organism>
<protein>
    <submittedName>
        <fullName evidence="1">Uncharacterized protein</fullName>
    </submittedName>
</protein>
<accession>X1R6U3</accession>
<evidence type="ECO:0000313" key="1">
    <source>
        <dbReference type="EMBL" id="GAI58855.1"/>
    </source>
</evidence>
<dbReference type="EMBL" id="BARV01034490">
    <property type="protein sequence ID" value="GAI58855.1"/>
    <property type="molecule type" value="Genomic_DNA"/>
</dbReference>
<reference evidence="1" key="1">
    <citation type="journal article" date="2014" name="Front. Microbiol.">
        <title>High frequency of phylogenetically diverse reductive dehalogenase-homologous genes in deep subseafloor sedimentary metagenomes.</title>
        <authorList>
            <person name="Kawai M."/>
            <person name="Futagami T."/>
            <person name="Toyoda A."/>
            <person name="Takaki Y."/>
            <person name="Nishi S."/>
            <person name="Hori S."/>
            <person name="Arai W."/>
            <person name="Tsubouchi T."/>
            <person name="Morono Y."/>
            <person name="Uchiyama I."/>
            <person name="Ito T."/>
            <person name="Fujiyama A."/>
            <person name="Inagaki F."/>
            <person name="Takami H."/>
        </authorList>
    </citation>
    <scope>NUCLEOTIDE SEQUENCE</scope>
    <source>
        <strain evidence="1">Expedition CK06-06</strain>
    </source>
</reference>
<dbReference type="AlphaFoldDB" id="X1R6U3"/>
<sequence length="87" mass="10075">HLSFGPDWRQGLLDGLQQVPSSGRMFVTADVVEPTDVDTIETWERVARANNMARPEVLRLLREQGELVRIDVMLPDEPIWELKRKHL</sequence>